<dbReference type="Pfam" id="PF00440">
    <property type="entry name" value="TetR_N"/>
    <property type="match status" value="1"/>
</dbReference>
<accession>A0ABV1PJC7</accession>
<gene>
    <name evidence="7" type="primary">envR</name>
    <name evidence="7" type="ORF">ABQG75_04240</name>
</gene>
<dbReference type="Proteomes" id="UP001447374">
    <property type="component" value="Unassembled WGS sequence"/>
</dbReference>
<evidence type="ECO:0000256" key="1">
    <source>
        <dbReference type="ARBA" id="ARBA00022491"/>
    </source>
</evidence>
<dbReference type="PANTHER" id="PTHR43479:SF11">
    <property type="entry name" value="ACREF_ENVCD OPERON REPRESSOR-RELATED"/>
    <property type="match status" value="1"/>
</dbReference>
<keyword evidence="8" id="KW-1185">Reference proteome</keyword>
<dbReference type="InterPro" id="IPR013572">
    <property type="entry name" value="Tscrpt_reg_MAATS_C"/>
</dbReference>
<evidence type="ECO:0000313" key="8">
    <source>
        <dbReference type="Proteomes" id="UP001447374"/>
    </source>
</evidence>
<dbReference type="NCBIfam" id="NF007430">
    <property type="entry name" value="PRK09975.1"/>
    <property type="match status" value="1"/>
</dbReference>
<dbReference type="InterPro" id="IPR036271">
    <property type="entry name" value="Tet_transcr_reg_TetR-rel_C_sf"/>
</dbReference>
<reference evidence="7 8" key="1">
    <citation type="submission" date="2024-06" db="EMBL/GenBank/DDBJ databases">
        <title>Fanconibacter daqui strain Q02 whole shotgun sequencing project.</title>
        <authorList>
            <person name="Rodrigues J.W.A."/>
            <person name="Viana L.C."/>
            <person name="Vieira E.C."/>
            <person name="Souza F.O.L."/>
            <person name="Alegria O.C."/>
            <person name="Patroca S."/>
            <person name="Cruz A.C.R."/>
            <person name="Nunes A.R.C."/>
        </authorList>
    </citation>
    <scope>NUCLEOTIDE SEQUENCE [LARGE SCALE GENOMIC DNA]</scope>
    <source>
        <strain evidence="7 8">Q02</strain>
    </source>
</reference>
<evidence type="ECO:0000256" key="5">
    <source>
        <dbReference type="PROSITE-ProRule" id="PRU00335"/>
    </source>
</evidence>
<protein>
    <submittedName>
        <fullName evidence="7">AcrEF/envCD operon transcriptional regulator</fullName>
    </submittedName>
</protein>
<dbReference type="InterPro" id="IPR050624">
    <property type="entry name" value="HTH-type_Tx_Regulator"/>
</dbReference>
<dbReference type="InterPro" id="IPR009057">
    <property type="entry name" value="Homeodomain-like_sf"/>
</dbReference>
<sequence>MPLILLFNKSMARKTKLDALKTRQQLLDAAITEFATRGFNGTTLTDIARAAGVTRGAVYWHFESKEALFNEIWKEQLPVRQLIAPLLSSETRYNPLQLLRETLTLALQYVSCNPRWRALMQILYQKCEFNSEMMPEQEIRSQLGFNKERMAALIRQCIASGQVSQSINIELTLTLFCGCLSGIVKNWLLKPDAINLYVQAQEIVDNMLLMLPPNNKENVATLSATSVEFTPAAENNVPITLPEVGAAFRHGGINPRPGE</sequence>
<dbReference type="PANTHER" id="PTHR43479">
    <property type="entry name" value="ACREF/ENVCD OPERON REPRESSOR-RELATED"/>
    <property type="match status" value="1"/>
</dbReference>
<dbReference type="Gene3D" id="1.10.357.10">
    <property type="entry name" value="Tetracycline Repressor, domain 2"/>
    <property type="match status" value="1"/>
</dbReference>
<evidence type="ECO:0000256" key="4">
    <source>
        <dbReference type="ARBA" id="ARBA00023163"/>
    </source>
</evidence>
<evidence type="ECO:0000259" key="6">
    <source>
        <dbReference type="PROSITE" id="PS50977"/>
    </source>
</evidence>
<dbReference type="Pfam" id="PF08361">
    <property type="entry name" value="TetR_C_2"/>
    <property type="match status" value="1"/>
</dbReference>
<keyword evidence="3 5" id="KW-0238">DNA-binding</keyword>
<evidence type="ECO:0000256" key="2">
    <source>
        <dbReference type="ARBA" id="ARBA00023015"/>
    </source>
</evidence>
<evidence type="ECO:0000313" key="7">
    <source>
        <dbReference type="EMBL" id="MER0124945.1"/>
    </source>
</evidence>
<name>A0ABV1PJC7_9ENTR</name>
<comment type="caution">
    <text evidence="7">The sequence shown here is derived from an EMBL/GenBank/DDBJ whole genome shotgun (WGS) entry which is preliminary data.</text>
</comment>
<organism evidence="7 8">
    <name type="scientific">Franconibacter daqui</name>
    <dbReference type="NCBI Taxonomy" id="2047724"/>
    <lineage>
        <taxon>Bacteria</taxon>
        <taxon>Pseudomonadati</taxon>
        <taxon>Pseudomonadota</taxon>
        <taxon>Gammaproteobacteria</taxon>
        <taxon>Enterobacterales</taxon>
        <taxon>Enterobacteriaceae</taxon>
        <taxon>Franconibacter</taxon>
    </lineage>
</organism>
<dbReference type="SUPFAM" id="SSF48498">
    <property type="entry name" value="Tetracyclin repressor-like, C-terminal domain"/>
    <property type="match status" value="1"/>
</dbReference>
<proteinExistence type="predicted"/>
<keyword evidence="2" id="KW-0805">Transcription regulation</keyword>
<keyword evidence="1" id="KW-0678">Repressor</keyword>
<dbReference type="PRINTS" id="PR00455">
    <property type="entry name" value="HTHTETR"/>
</dbReference>
<evidence type="ECO:0000256" key="3">
    <source>
        <dbReference type="ARBA" id="ARBA00023125"/>
    </source>
</evidence>
<feature type="domain" description="HTH tetR-type" evidence="6">
    <location>
        <begin position="20"/>
        <end position="80"/>
    </location>
</feature>
<dbReference type="PROSITE" id="PS01081">
    <property type="entry name" value="HTH_TETR_1"/>
    <property type="match status" value="1"/>
</dbReference>
<dbReference type="InterPro" id="IPR001647">
    <property type="entry name" value="HTH_TetR"/>
</dbReference>
<dbReference type="SUPFAM" id="SSF46689">
    <property type="entry name" value="Homeodomain-like"/>
    <property type="match status" value="1"/>
</dbReference>
<dbReference type="EMBL" id="JBEHGX010000002">
    <property type="protein sequence ID" value="MER0124945.1"/>
    <property type="molecule type" value="Genomic_DNA"/>
</dbReference>
<keyword evidence="4" id="KW-0804">Transcription</keyword>
<feature type="DNA-binding region" description="H-T-H motif" evidence="5">
    <location>
        <begin position="43"/>
        <end position="62"/>
    </location>
</feature>
<dbReference type="PROSITE" id="PS50977">
    <property type="entry name" value="HTH_TETR_2"/>
    <property type="match status" value="1"/>
</dbReference>
<dbReference type="InterPro" id="IPR023772">
    <property type="entry name" value="DNA-bd_HTH_TetR-type_CS"/>
</dbReference>